<dbReference type="Proteomes" id="UP000228920">
    <property type="component" value="Unassembled WGS sequence"/>
</dbReference>
<dbReference type="AlphaFoldDB" id="A0A2M7TI73"/>
<evidence type="ECO:0000313" key="1">
    <source>
        <dbReference type="EMBL" id="PIZ46035.1"/>
    </source>
</evidence>
<gene>
    <name evidence="1" type="ORF">COY32_04270</name>
</gene>
<name>A0A2M7TI73_UNCKA</name>
<sequence>MPPTRFEPGALFTWEEGGQGGYGVVVEAKNRTCVLFEARQNRGQFSLIGPYSFTMHKKLLRIPESATITVKQPPEELANLIDVVRLVLTTLP</sequence>
<reference evidence="2" key="1">
    <citation type="submission" date="2017-09" db="EMBL/GenBank/DDBJ databases">
        <title>Depth-based differentiation of microbial function through sediment-hosted aquifers and enrichment of novel symbionts in the deep terrestrial subsurface.</title>
        <authorList>
            <person name="Probst A.J."/>
            <person name="Ladd B."/>
            <person name="Jarett J.K."/>
            <person name="Geller-Mcgrath D.E."/>
            <person name="Sieber C.M.K."/>
            <person name="Emerson J.B."/>
            <person name="Anantharaman K."/>
            <person name="Thomas B.C."/>
            <person name="Malmstrom R."/>
            <person name="Stieglmeier M."/>
            <person name="Klingl A."/>
            <person name="Woyke T."/>
            <person name="Ryan C.M."/>
            <person name="Banfield J.F."/>
        </authorList>
    </citation>
    <scope>NUCLEOTIDE SEQUENCE [LARGE SCALE GENOMIC DNA]</scope>
</reference>
<evidence type="ECO:0000313" key="2">
    <source>
        <dbReference type="Proteomes" id="UP000228920"/>
    </source>
</evidence>
<organism evidence="1 2">
    <name type="scientific">candidate division WWE3 bacterium CG_4_10_14_0_2_um_filter_41_14</name>
    <dbReference type="NCBI Taxonomy" id="1975072"/>
    <lineage>
        <taxon>Bacteria</taxon>
        <taxon>Katanobacteria</taxon>
    </lineage>
</organism>
<dbReference type="EMBL" id="PFNL01000115">
    <property type="protein sequence ID" value="PIZ46035.1"/>
    <property type="molecule type" value="Genomic_DNA"/>
</dbReference>
<accession>A0A2M7TI73</accession>
<proteinExistence type="predicted"/>
<protein>
    <submittedName>
        <fullName evidence="1">Uncharacterized protein</fullName>
    </submittedName>
</protein>
<comment type="caution">
    <text evidence="1">The sequence shown here is derived from an EMBL/GenBank/DDBJ whole genome shotgun (WGS) entry which is preliminary data.</text>
</comment>